<accession>A0A814AWM1</accession>
<dbReference type="Proteomes" id="UP000663829">
    <property type="component" value="Unassembled WGS sequence"/>
</dbReference>
<organism evidence="1 3">
    <name type="scientific">Didymodactylos carnosus</name>
    <dbReference type="NCBI Taxonomy" id="1234261"/>
    <lineage>
        <taxon>Eukaryota</taxon>
        <taxon>Metazoa</taxon>
        <taxon>Spiralia</taxon>
        <taxon>Gnathifera</taxon>
        <taxon>Rotifera</taxon>
        <taxon>Eurotatoria</taxon>
        <taxon>Bdelloidea</taxon>
        <taxon>Philodinida</taxon>
        <taxon>Philodinidae</taxon>
        <taxon>Didymodactylos</taxon>
    </lineage>
</organism>
<keyword evidence="3" id="KW-1185">Reference proteome</keyword>
<comment type="caution">
    <text evidence="1">The sequence shown here is derived from an EMBL/GenBank/DDBJ whole genome shotgun (WGS) entry which is preliminary data.</text>
</comment>
<dbReference type="EMBL" id="CAJNOQ010001809">
    <property type="protein sequence ID" value="CAF0920637.1"/>
    <property type="molecule type" value="Genomic_DNA"/>
</dbReference>
<proteinExistence type="predicted"/>
<evidence type="ECO:0000313" key="3">
    <source>
        <dbReference type="Proteomes" id="UP000663829"/>
    </source>
</evidence>
<evidence type="ECO:0000313" key="2">
    <source>
        <dbReference type="EMBL" id="CAF3699992.1"/>
    </source>
</evidence>
<reference evidence="1" key="1">
    <citation type="submission" date="2021-02" db="EMBL/GenBank/DDBJ databases">
        <authorList>
            <person name="Nowell W R."/>
        </authorList>
    </citation>
    <scope>NUCLEOTIDE SEQUENCE</scope>
</reference>
<protein>
    <submittedName>
        <fullName evidence="1">Uncharacterized protein</fullName>
    </submittedName>
</protein>
<dbReference type="EMBL" id="CAJOBC010001809">
    <property type="protein sequence ID" value="CAF3699992.1"/>
    <property type="molecule type" value="Genomic_DNA"/>
</dbReference>
<name>A0A814AWM1_9BILA</name>
<dbReference type="Proteomes" id="UP000681722">
    <property type="component" value="Unassembled WGS sequence"/>
</dbReference>
<evidence type="ECO:0000313" key="1">
    <source>
        <dbReference type="EMBL" id="CAF0920637.1"/>
    </source>
</evidence>
<sequence length="372" mass="43910">MPTTSQFSHKRTVDHVENDNQMFENYPIPATENRYRIQYTNTQLRHQLYRSILNDSVLKEIIRKSSHSLIHTYANDSIGIYCCINETNNNVNDHNAIKNHEDTIEFISQWLQLFEQNDPVKLVDKNEKQIWLISHVYTSVEYNRNHLKSLYAACRTLDQLRTTNYKTHLRDELKNNNMNRIEFEEKIFCEMFSSLWKVLDELCNKHKSDQDLLAWIQIYTFISCHYPSEKVLHTTELLKIKREIGLMHLCYIISLNENISSLIELLHKIINNDLFNDGCLNGIKNIIDLICQHQQQSKTSTHDSSKLLFDIIQWLLSLLEIKTLSRAENVVIETETLLKFINQSTVQFSVKQYIFDQISILTVKKNFNTIAH</sequence>
<dbReference type="AlphaFoldDB" id="A0A814AWM1"/>
<gene>
    <name evidence="1" type="ORF">GPM918_LOCUS9632</name>
    <name evidence="2" type="ORF">SRO942_LOCUS9633</name>
</gene>